<name>A0A8S5U0I1_9CAUD</name>
<proteinExistence type="predicted"/>
<feature type="region of interest" description="Disordered" evidence="1">
    <location>
        <begin position="98"/>
        <end position="117"/>
    </location>
</feature>
<sequence length="117" mass="13076">MGDNVSESTTQIGSTQYVRDNPFWELRDDIATLIHNGIEAIGNITIDVFSCSWRGNPTLEVGDKITLQTRDNQTITSYVLNDKIEYNGALKETTQWKYNETSAETESNPTSIGDAIK</sequence>
<evidence type="ECO:0000313" key="2">
    <source>
        <dbReference type="EMBL" id="DAF87969.1"/>
    </source>
</evidence>
<protein>
    <submittedName>
        <fullName evidence="2">Uncharacterized protein</fullName>
    </submittedName>
</protein>
<accession>A0A8S5U0I1</accession>
<reference evidence="2" key="1">
    <citation type="journal article" date="2021" name="Proc. Natl. Acad. Sci. U.S.A.">
        <title>A Catalog of Tens of Thousands of Viruses from Human Metagenomes Reveals Hidden Associations with Chronic Diseases.</title>
        <authorList>
            <person name="Tisza M.J."/>
            <person name="Buck C.B."/>
        </authorList>
    </citation>
    <scope>NUCLEOTIDE SEQUENCE</scope>
    <source>
        <strain evidence="2">CtNEy24</strain>
    </source>
</reference>
<organism evidence="2">
    <name type="scientific">Siphoviridae sp. ctNEy24</name>
    <dbReference type="NCBI Taxonomy" id="2825466"/>
    <lineage>
        <taxon>Viruses</taxon>
        <taxon>Duplodnaviria</taxon>
        <taxon>Heunggongvirae</taxon>
        <taxon>Uroviricota</taxon>
        <taxon>Caudoviricetes</taxon>
    </lineage>
</organism>
<evidence type="ECO:0000256" key="1">
    <source>
        <dbReference type="SAM" id="MobiDB-lite"/>
    </source>
</evidence>
<dbReference type="EMBL" id="BK015974">
    <property type="protein sequence ID" value="DAF87969.1"/>
    <property type="molecule type" value="Genomic_DNA"/>
</dbReference>
<feature type="compositionally biased region" description="Polar residues" evidence="1">
    <location>
        <begin position="98"/>
        <end position="111"/>
    </location>
</feature>